<reference evidence="1 2" key="1">
    <citation type="submission" date="2019-08" db="EMBL/GenBank/DDBJ databases">
        <title>Actinomadura sp. nov. CYP1-5 isolated from mountain soil.</title>
        <authorList>
            <person name="Songsumanus A."/>
            <person name="Kuncharoen N."/>
            <person name="Kudo T."/>
            <person name="Yuki M."/>
            <person name="Igarashi Y."/>
            <person name="Tanasupawat S."/>
        </authorList>
    </citation>
    <scope>NUCLEOTIDE SEQUENCE [LARGE SCALE GENOMIC DNA]</scope>
    <source>
        <strain evidence="1 2">JCM 14158</strain>
    </source>
</reference>
<dbReference type="RefSeq" id="WP_067889059.1">
    <property type="nucleotide sequence ID" value="NZ_VSFG01000001.1"/>
</dbReference>
<dbReference type="EMBL" id="VSFG01000001">
    <property type="protein sequence ID" value="TYB48533.1"/>
    <property type="molecule type" value="Genomic_DNA"/>
</dbReference>
<dbReference type="AlphaFoldDB" id="A0A5D0NV51"/>
<proteinExistence type="predicted"/>
<accession>A0A5D0NV51</accession>
<evidence type="ECO:0000313" key="2">
    <source>
        <dbReference type="Proteomes" id="UP000323380"/>
    </source>
</evidence>
<evidence type="ECO:0008006" key="3">
    <source>
        <dbReference type="Google" id="ProtNLM"/>
    </source>
</evidence>
<organism evidence="1 2">
    <name type="scientific">Actinomadura chibensis</name>
    <dbReference type="NCBI Taxonomy" id="392828"/>
    <lineage>
        <taxon>Bacteria</taxon>
        <taxon>Bacillati</taxon>
        <taxon>Actinomycetota</taxon>
        <taxon>Actinomycetes</taxon>
        <taxon>Streptosporangiales</taxon>
        <taxon>Thermomonosporaceae</taxon>
        <taxon>Actinomadura</taxon>
    </lineage>
</organism>
<name>A0A5D0NV51_9ACTN</name>
<dbReference type="Gene3D" id="3.40.50.1820">
    <property type="entry name" value="alpha/beta hydrolase"/>
    <property type="match status" value="1"/>
</dbReference>
<dbReference type="STRING" id="1220554.GCA_001552135_02287"/>
<protein>
    <recommendedName>
        <fullName evidence="3">Alpha/beta hydrolase</fullName>
    </recommendedName>
</protein>
<comment type="caution">
    <text evidence="1">The sequence shown here is derived from an EMBL/GenBank/DDBJ whole genome shotgun (WGS) entry which is preliminary data.</text>
</comment>
<dbReference type="InterPro" id="IPR029058">
    <property type="entry name" value="AB_hydrolase_fold"/>
</dbReference>
<keyword evidence="2" id="KW-1185">Reference proteome</keyword>
<sequence>MTTAAAVVCESFRLAEHVACTVTRAVDRSPVGCFYYLPGRWQRAVPWTTEPGRDIRTELALAGVTTVCLEYRCADLQDDQGALTKVSTKDLLDDLSVCTRWSAETLGLPALGIGGFSLGAALAALAVRTRSSAYPDALVLLDGGLEAGATAAGDPPTSAVLRNPVPALPGGPDGGAAGTGRFRRLFLSTPEDDLQLDYLRAMYTFWPGRQVHELQAIANSGSFEGTRLHKPGIRRLFAVHTASRARRVLSSVRNLAGAETERTVVELPVTWRHGDVLSHRDAAQRVFRPLADWLTEDHRKASR</sequence>
<gene>
    <name evidence="1" type="ORF">FXF69_04925</name>
</gene>
<dbReference type="SUPFAM" id="SSF53474">
    <property type="entry name" value="alpha/beta-Hydrolases"/>
    <property type="match status" value="1"/>
</dbReference>
<dbReference type="Proteomes" id="UP000323380">
    <property type="component" value="Unassembled WGS sequence"/>
</dbReference>
<evidence type="ECO:0000313" key="1">
    <source>
        <dbReference type="EMBL" id="TYB48533.1"/>
    </source>
</evidence>